<feature type="domain" description="Trimeric autotransporter adhesin YadA-like stalk" evidence="14">
    <location>
        <begin position="1000"/>
        <end position="1029"/>
    </location>
</feature>
<feature type="domain" description="Trimeric autotransporter adhesin YadA-like head" evidence="13">
    <location>
        <begin position="201"/>
        <end position="224"/>
    </location>
</feature>
<keyword evidence="7" id="KW-0732">Signal</keyword>
<feature type="domain" description="Trimeric autotransporter adhesin YadA-like head" evidence="13">
    <location>
        <begin position="442"/>
        <end position="462"/>
    </location>
</feature>
<feature type="domain" description="Trimeric autotransporter adhesin YadA-like head" evidence="13">
    <location>
        <begin position="391"/>
        <end position="415"/>
    </location>
</feature>
<feature type="compositionally biased region" description="Basic and acidic residues" evidence="11">
    <location>
        <begin position="2239"/>
        <end position="2256"/>
    </location>
</feature>
<feature type="domain" description="Trimeric autotransporter adhesin YadA-like stalk" evidence="14">
    <location>
        <begin position="1186"/>
        <end position="1222"/>
    </location>
</feature>
<feature type="domain" description="Trimeric autotransporter adhesin YadA-like C-terminal membrane anchor" evidence="12">
    <location>
        <begin position="2657"/>
        <end position="2716"/>
    </location>
</feature>
<feature type="domain" description="Trimeric autotransporter adhesin YadA-like head" evidence="13">
    <location>
        <begin position="364"/>
        <end position="387"/>
    </location>
</feature>
<keyword evidence="9" id="KW-0472">Membrane</keyword>
<keyword evidence="5" id="KW-1134">Transmembrane beta strand</keyword>
<gene>
    <name evidence="16" type="ORF">NCTC12872_01536</name>
</gene>
<dbReference type="SUPFAM" id="SSF54523">
    <property type="entry name" value="Pili subunits"/>
    <property type="match status" value="1"/>
</dbReference>
<keyword evidence="8" id="KW-0653">Protein transport</keyword>
<evidence type="ECO:0000256" key="4">
    <source>
        <dbReference type="ARBA" id="ARBA00022448"/>
    </source>
</evidence>
<evidence type="ECO:0000256" key="7">
    <source>
        <dbReference type="ARBA" id="ARBA00022729"/>
    </source>
</evidence>
<comment type="subcellular location">
    <subcellularLocation>
        <location evidence="2">Cell outer membrane</location>
    </subcellularLocation>
    <subcellularLocation>
        <location evidence="1">Cell surface</location>
    </subcellularLocation>
</comment>
<feature type="domain" description="Trimeric autotransporter adhesin YadA-like stalk" evidence="14">
    <location>
        <begin position="2605"/>
        <end position="2644"/>
    </location>
</feature>
<dbReference type="RefSeq" id="WP_172460385.1">
    <property type="nucleotide sequence ID" value="NZ_LWIF01000001.1"/>
</dbReference>
<evidence type="ECO:0000256" key="1">
    <source>
        <dbReference type="ARBA" id="ARBA00004241"/>
    </source>
</evidence>
<reference evidence="16 17" key="1">
    <citation type="submission" date="2018-06" db="EMBL/GenBank/DDBJ databases">
        <authorList>
            <consortium name="Pathogen Informatics"/>
            <person name="Doyle S."/>
        </authorList>
    </citation>
    <scope>NUCLEOTIDE SEQUENCE [LARGE SCALE GENOMIC DNA]</scope>
    <source>
        <strain evidence="16 17">NCTC12872</strain>
    </source>
</reference>
<evidence type="ECO:0000256" key="10">
    <source>
        <dbReference type="ARBA" id="ARBA00023237"/>
    </source>
</evidence>
<dbReference type="Gene3D" id="3.30.1300.30">
    <property type="entry name" value="GSPII I/J protein-like"/>
    <property type="match status" value="1"/>
</dbReference>
<dbReference type="SUPFAM" id="SSF101999">
    <property type="entry name" value="Trimeric adhesin"/>
    <property type="match status" value="3"/>
</dbReference>
<feature type="domain" description="Trimeric autotransporter adhesin YadA-like stalk" evidence="14">
    <location>
        <begin position="1379"/>
        <end position="1405"/>
    </location>
</feature>
<dbReference type="Proteomes" id="UP000255417">
    <property type="component" value="Unassembled WGS sequence"/>
</dbReference>
<evidence type="ECO:0000313" key="16">
    <source>
        <dbReference type="EMBL" id="SUB59548.1"/>
    </source>
</evidence>
<dbReference type="InterPro" id="IPR024973">
    <property type="entry name" value="ESPR"/>
</dbReference>
<proteinExistence type="inferred from homology"/>
<evidence type="ECO:0000256" key="11">
    <source>
        <dbReference type="SAM" id="MobiDB-lite"/>
    </source>
</evidence>
<dbReference type="Gene3D" id="1.20.5.170">
    <property type="match status" value="2"/>
</dbReference>
<dbReference type="InterPro" id="IPR008635">
    <property type="entry name" value="Coiled_stalk_dom"/>
</dbReference>
<keyword evidence="4" id="KW-0813">Transport</keyword>
<dbReference type="CDD" id="cd12820">
    <property type="entry name" value="LbR_YadA-like"/>
    <property type="match status" value="2"/>
</dbReference>
<evidence type="ECO:0000256" key="5">
    <source>
        <dbReference type="ARBA" id="ARBA00022452"/>
    </source>
</evidence>
<evidence type="ECO:0000259" key="12">
    <source>
        <dbReference type="Pfam" id="PF03895"/>
    </source>
</evidence>
<evidence type="ECO:0000259" key="14">
    <source>
        <dbReference type="Pfam" id="PF05662"/>
    </source>
</evidence>
<dbReference type="InterPro" id="IPR037174">
    <property type="entry name" value="Trimeric_adhesin"/>
</dbReference>
<accession>A0A379CBP3</accession>
<evidence type="ECO:0000256" key="6">
    <source>
        <dbReference type="ARBA" id="ARBA00022692"/>
    </source>
</evidence>
<evidence type="ECO:0000256" key="8">
    <source>
        <dbReference type="ARBA" id="ARBA00022927"/>
    </source>
</evidence>
<dbReference type="InterPro" id="IPR008640">
    <property type="entry name" value="Adhesin_Head_dom"/>
</dbReference>
<evidence type="ECO:0000313" key="17">
    <source>
        <dbReference type="Proteomes" id="UP000255417"/>
    </source>
</evidence>
<feature type="domain" description="Trimeric autotransporter adhesin YadA-like head" evidence="13">
    <location>
        <begin position="134"/>
        <end position="155"/>
    </location>
</feature>
<comment type="similarity">
    <text evidence="3">Belongs to the autotransporter-2 (AT-2) (TC 1.B.40) family.</text>
</comment>
<feature type="domain" description="Trimeric autotransporter adhesin YadA-like stalk" evidence="14">
    <location>
        <begin position="505"/>
        <end position="548"/>
    </location>
</feature>
<dbReference type="Pfam" id="PF13018">
    <property type="entry name" value="ESPR"/>
    <property type="match status" value="1"/>
</dbReference>
<keyword evidence="6" id="KW-0812">Transmembrane</keyword>
<feature type="domain" description="ESPR" evidence="15">
    <location>
        <begin position="1"/>
        <end position="47"/>
    </location>
</feature>
<dbReference type="Gene3D" id="3.90.1780.10">
    <property type="entry name" value="Trimeric adhesin"/>
    <property type="match status" value="8"/>
</dbReference>
<dbReference type="Pfam" id="PF03895">
    <property type="entry name" value="YadA_anchor"/>
    <property type="match status" value="1"/>
</dbReference>
<evidence type="ECO:0000259" key="15">
    <source>
        <dbReference type="Pfam" id="PF13018"/>
    </source>
</evidence>
<dbReference type="GO" id="GO:0009279">
    <property type="term" value="C:cell outer membrane"/>
    <property type="evidence" value="ECO:0007669"/>
    <property type="project" value="UniProtKB-SubCell"/>
</dbReference>
<sequence length="2716" mass="279552">MNSIYKTVWSKSAQTMVVASELAKSSGKSSNKVSGQIINPKFLLSSLTVTLLSSISVSTLAAEGIIQGNNNYVTDKDKNSVAIGLRAKIGGVTSIAIGADAEADINKDTKNYPEDGDLLNGYEMWEGIAYKVPATAIGSGSKAFGRNAISIGTNAEVNSNRSIAIGAGSKSHGERSVSLGWTAKTAATADNSVSIGRGTIAEGSKAISIGHKSEAKKNHSIAVGEHSVVNAEAGISIGEESVVEAKAANAVILGNNNVAKSNSNVVIGDQSEGDGQYSIVIGTDSKIEALNTTDKQQGLTASARPQYDNAIVIGHESRSTNQNTVTLGHRATTYGEKSVAISEGAQARANRSIALGNEAIADQESAMAFGDRSKALGQNSVSFGSGSISRGNQALAFGSSSMANGQDSLALGAGAKVGVTEATKWNYPDKYRNKDKIVNKGLALGAGANVTKNNSVALGAGSVASTDAVTVPNATLNNLTYGDFAGQAKAASGIVSVGSAGNERQITNVASGRITADSTDAINGSQLHATNTILGNVAKTLKDNLGGNAAVSPKGDITFTDIGGTGKGNIHDAIKASKETVVAGNGIKVDEGKNDSGSSKYTVSLSDDILNKLKNPNTPPSVDTTSVEEVTAKTGSSVTVTAAKDKADGTGKTFEVALTKTAEDAIADVQNKANKNLDNIDDDGKNVIKGLVEAEGTAPINVETTAGTNGAKKFVVSLNDKGVDESKLSDPVVEKLNKVETVVAKDSNITVADTKLNGTKGKEFELSLNKDLNLSTANDGSIDGLADNITAPTDPKTATAPAGSHKAATVNDVLNAGWNLKENTDAKDFVKAFDTVAFVNGEGTTAKVTNTDGTTSEVTFNVNVDGTSIKVNDQGKLEAVAKPQETTTLTPTTDGTVTEPADGDKTKLVNAGDIAKAINGAGFKVKTTNGDGSKDQLVKMGETVELDEGKNIDVVQADNKFTIKTKDDLTGLNSVVLGDDTTDPNTVALTKEGIKAGNKKITNVAKGDISDDSKDAINGSQLKDLADKLGIEPETEPAKAGTFKAPTLTKLTNVDGTEPAAAPTNVVNAVNGLADKVNEGLTFGGNQGTAKQQLGSKLDVKGDVKDATATYVSSNITTEYTNTNGNGVIQISMKEKPKFKGVEIKEDDTKPTTSITPNGVTITPVAGTNKAPVTLTDNGLDNGGNKVTNVADGDVSATSKDAVNGSQLDKVAKASKEDVKSDDKSVTVVKTEAADGSNIFDLAVKVDDKTLEFVPVDANTPDGAKKLALKTTALTPANTGSITSPQGDEAKKLVNAGDITKAINGAFHQVTNSNTDTLATDEVKTAKIKAGSTLTFEAGKNLVSKMTEDGQLTVSTKNDVKFDSAQVGKVKINEDGNNQIGGLAKGTADDDAVNFAQLKDLIAKGNIVNKVAADNNATFTYVGTVEGKEVQLVRDVKEVNGKVVPFYSYVKDGKKVVLDKAPDDVHISTIDPITGIPAVPTQVANVKSTLPGSFDQTIPTDKVEEMKKGQTLLPNSLTDDQKHNAATISDVLSAGWNLADKAGYVDFVKPYETVKFLDGEGTTVEVKTEDHLTSTIKYSVAVDNKTTELTGEKADGTKVVKAKDGKWYTVGTDGQPTTTVVPATDVAKTIVSAKIVDTPFEYADKDGNPIVKNGDKFFKDGAEVPADKVVVKAKGTKPQSITNVASALGLNDAKYDDATNGSTNATVVPAQTAVKNLLKEADDKNLNKATSARDLQAVSRAGLDFAGDNSAEKTVHKNLGEKLEIVGGAAKAKLSDNNIGVNANEAGKLEVKLAKDVKGLDSVVLGDDANSPDTIALTKAGIKAGNKKITGVAKGTEDTDAVNKKQLDDEIKLSKEEVTAGNGIKVTKTEATADKAASFKVAVKTDGKTITTDKDGNITANTTALTPAATGAITEPQGDEAKKLVNAGDISKAINGAFHKVTNTNTDETVTAGKGTSNIKAGDTLTVETGKNLVSSLDDQGNLKISTQKEVEFDKVTVGGVEIDKTTGINAGDKKITGVKAGENDTDAVNVAQLNAVKTQVTSGNGVSVTSKPIAGGNGTSFEVAVKTDGKTITTDKDGNITANTTALTPVKTGDKAGSVTKPTGDEAKKLVNAGDIADAINNSGFTITAAGNLDGTATNEIVNPGDKVELVAGDNMTIKQEGGKFTLSAVLPDVVESPFGYVDEAGNEVLKKGDKFVKEDGVVLTPEEADKVVVKAKGKKPQQVTNIKSTLVGSKDNPLADKDAGEKSRTGDVKDDQLNNAATVSDVLSAGWNLKGNGSDVDFVKAYDTVDFVNGTGTTVTVETKDNAVSTVKVDVAVDDATITTEEYGQPDKNGKKATRIKANTTALTPTAEGKIADLADADAKKLVNAGDIKTAINSVYHTVKNTNTGGKVTANAGSTKVGAGSTLTIDAGNNLISAMNDGVLTIGTKDSVAFDDVKVGDVVINKDSGINAGNKQITGVASALALGNAKYDDATDGANGATVKPAQTAVKNLLKEADDKNLNKATSARDLQAVSRAGVDFAGDNSAEKTVHKNLGEKLEIVGGADKAKLSDNNIGVNAKAGKLEVKLAKDVKGLDSIVLGSQAGDNVVSLNANTGINAGNKQIKGVKAGVADTDAVNVGQLKASNANIAKQLGDLDKNMRAGVAGAFAAANLGQPHDPGASTVGIAVGTYRGESALSLGLSTISDNGKWILKGSISHDTSNYTGAGASINYQW</sequence>
<keyword evidence="17" id="KW-1185">Reference proteome</keyword>
<feature type="domain" description="Trimeric autotransporter adhesin YadA-like head" evidence="13">
    <location>
        <begin position="161"/>
        <end position="181"/>
    </location>
</feature>
<dbReference type="Pfam" id="PF05658">
    <property type="entry name" value="YadA_head"/>
    <property type="match status" value="6"/>
</dbReference>
<evidence type="ECO:0000259" key="13">
    <source>
        <dbReference type="Pfam" id="PF05658"/>
    </source>
</evidence>
<keyword evidence="10" id="KW-0998">Cell outer membrane</keyword>
<dbReference type="InterPro" id="IPR011049">
    <property type="entry name" value="Serralysin-like_metalloprot_C"/>
</dbReference>
<dbReference type="EMBL" id="UGTA01000001">
    <property type="protein sequence ID" value="SUB59548.1"/>
    <property type="molecule type" value="Genomic_DNA"/>
</dbReference>
<dbReference type="Pfam" id="PF05662">
    <property type="entry name" value="YadA_stalk"/>
    <property type="match status" value="7"/>
</dbReference>
<dbReference type="SUPFAM" id="SSF101967">
    <property type="entry name" value="Adhesin YadA, collagen-binding domain"/>
    <property type="match status" value="8"/>
</dbReference>
<dbReference type="Gene3D" id="6.10.250.2120">
    <property type="match status" value="1"/>
</dbReference>
<organism evidence="16 17">
    <name type="scientific">Phocoenobacter uteri</name>
    <dbReference type="NCBI Taxonomy" id="146806"/>
    <lineage>
        <taxon>Bacteria</taxon>
        <taxon>Pseudomonadati</taxon>
        <taxon>Pseudomonadota</taxon>
        <taxon>Gammaproteobacteria</taxon>
        <taxon>Pasteurellales</taxon>
        <taxon>Pasteurellaceae</taxon>
        <taxon>Phocoenobacter</taxon>
    </lineage>
</organism>
<dbReference type="InterPro" id="IPR005594">
    <property type="entry name" value="YadA_C"/>
</dbReference>
<feature type="domain" description="Trimeric autotransporter adhesin YadA-like stalk" evidence="14">
    <location>
        <begin position="2015"/>
        <end position="2045"/>
    </location>
</feature>
<dbReference type="GO" id="GO:0015031">
    <property type="term" value="P:protein transport"/>
    <property type="evidence" value="ECO:0007669"/>
    <property type="project" value="UniProtKB-KW"/>
</dbReference>
<feature type="region of interest" description="Disordered" evidence="11">
    <location>
        <begin position="2232"/>
        <end position="2256"/>
    </location>
</feature>
<name>A0A379CBP3_9PAST</name>
<evidence type="ECO:0000256" key="2">
    <source>
        <dbReference type="ARBA" id="ARBA00004442"/>
    </source>
</evidence>
<dbReference type="Gene3D" id="2.150.10.10">
    <property type="entry name" value="Serralysin-like metalloprotease, C-terminal"/>
    <property type="match status" value="7"/>
</dbReference>
<protein>
    <submittedName>
        <fullName evidence="16">Haemagglutinin</fullName>
    </submittedName>
</protein>
<evidence type="ECO:0000256" key="9">
    <source>
        <dbReference type="ARBA" id="ARBA00023136"/>
    </source>
</evidence>
<dbReference type="InterPro" id="IPR045584">
    <property type="entry name" value="Pilin-like"/>
</dbReference>
<evidence type="ECO:0000256" key="3">
    <source>
        <dbReference type="ARBA" id="ARBA00005848"/>
    </source>
</evidence>
<dbReference type="GO" id="GO:0009986">
    <property type="term" value="C:cell surface"/>
    <property type="evidence" value="ECO:0007669"/>
    <property type="project" value="UniProtKB-SubCell"/>
</dbReference>
<feature type="domain" description="Trimeric autotransporter adhesin YadA-like stalk" evidence="14">
    <location>
        <begin position="1828"/>
        <end position="1851"/>
    </location>
</feature>